<dbReference type="PANTHER" id="PTHR12792:SF0">
    <property type="entry name" value="SEPARIN"/>
    <property type="match status" value="1"/>
</dbReference>
<dbReference type="PROSITE" id="PS50005">
    <property type="entry name" value="TPR"/>
    <property type="match status" value="1"/>
</dbReference>
<evidence type="ECO:0000313" key="9">
    <source>
        <dbReference type="Proteomes" id="UP000053477"/>
    </source>
</evidence>
<dbReference type="PANTHER" id="PTHR12792">
    <property type="entry name" value="EXTRA SPINDLE POLES 1-RELATED"/>
    <property type="match status" value="1"/>
</dbReference>
<evidence type="ECO:0000256" key="4">
    <source>
        <dbReference type="ARBA" id="ARBA00022829"/>
    </source>
</evidence>
<dbReference type="GO" id="GO:0044732">
    <property type="term" value="C:mitotic spindle pole body"/>
    <property type="evidence" value="ECO:0007669"/>
    <property type="project" value="TreeGrafter"/>
</dbReference>
<gene>
    <name evidence="8" type="ORF">SCHPADRAFT_952275</name>
</gene>
<evidence type="ECO:0000313" key="8">
    <source>
        <dbReference type="EMBL" id="KLO19352.1"/>
    </source>
</evidence>
<evidence type="ECO:0000256" key="2">
    <source>
        <dbReference type="ARBA" id="ARBA00012489"/>
    </source>
</evidence>
<sequence>MKNINSTLQALSSAIQSGWKASEGRKRSTFNNLDLAASAKSARCSLSLLRGLMQGNLDVEKAALSLVGKLLSTELFESASETLKDVREGILVAYQGHGDDETGPTSLFSLLRLPIPSSSVSLDPSLQTIISSYFSHALSSVVQLGVDRSLLDGSFVVALAAPGCFASWIPHLTALPVKTVDTILKRNYMLLTTISVNPSSPLSASLLLDIRFFALRSLLLSSDVDANAFWEQCMKFAGSYIKASAASGTEGSSDVLLNCFSDVVHCAEQRQGDGDLMSGPSWVAFCEYWLVIARKACNIETVDRVVHYIQKSPSSSKAVIPPSSSTGQILRNADVSHEAAKICAGFLQMTAFLDSTNQQGLHSEVSSSVDSKLKRSAERLRRSVIKRLEKPSPEDELLRSLLKELVYCIQSCPVVDADSTITILDSLFHLATSGLDIQKANTCDEAYIHLTKAEEAIQTYSSSTADQNIEKNVANYLRCTSGAYFNVAGSLFKGEKFGLAIRFLKRACPLAESSLEKYELATSKIMANGNKEHTDGDEDKDQEVWASHKVQLYKRWELLGVCYAKLPDRKLAYEAFVKAIATFPYDGNFSSTVLKDPSLDVFSTPEYRSLGTLIDRVTYMGAAELFLEKDTSLLRSLQGLPAEVTVAILERQVSSLSDSKWKPAIGKVVEALLSDLLSVLGDDQSIRRAKLLITQLEHIYYSGNTIQMFHVEEISSEIRRLLDLASNASPIDRHARLHYSALAHLWLALLMHAEPSSNSQDAVLSHSNEAHGFLASLLSSISSRSSSKVVKEAALPTKANGKAQAGVKKRPAAKPTRAPVLKTPRTPARPVAEEITRNDTVVAQELLDLLSVTRKHSTIASVINSLFFVGIVVELLGLMGHTYAKMQLLVIARQLAAEIDGAVDVQIEASIDFGYELVKLGKVNQAIEVYTSALKSFGKGKLPTSHFVLLQLRYAEALAITGDIAQSVAMYEEASNSCDLLSSEDKAPSMLVRTRERVMAIERSATASVVFGTIQLTKNTPAMALKSYLQALRLLNRSVDCLSKLTTPKSPAEPNGNQDPFSTSDLKNALDDVAASEPPQIAYKRTLLGGHEWRVASSLFDVMFTLSTVYFMRGSYREAEYFAKQAEDLARCTNSPAVLCRALSRQSELLLFRGRLDEANEKLEQASTSIRPTEALIDSAETSRLKGDHFQKLSLASNASQMYEAAAKTLEEIGETFVAFDYQNDGRRKSNIASPKSPQSIKVPVAPTLLALILKQHIWLLRDDEENFDDLLQRFTALPQSADVQAQANSLLGRLALHNIHERFLRDMALNSLAESTVALPMGMLCEGVTMRPSSRDVVEALNGAEEIYSTGLDTFYERGSITHMRESAVSLALVKAFQAALGATGKEGPAMAARFLDLASSITLQKELVECIQYKFPELGFDDLQWPSFSPRAPQVKPHRQKKTIQNIFDDSDDEEESEQDGHMRKYWESVMKRHSSEILADQGVPRSELDRLPPNWVVVSISLTEDKSTLLLSRQSANKEPFIFCIPLRGRRENDDEEHFTFDDAVAELKDIISCSDEGTRQASRIGKEDKEGKAAWWAERKSLDERMKSLLENIEFCWLGAFKTILAQPTRIPPDIIPAFRSRIEKVFKDMLKPHEKKLKKTKFKFESCLLELFATLPANCRDEELEDIVYFILDLYHFHGVQISSADIDVDVVGVDLRTAFEEHHRRTRGRIVPDPDAHTFLVLDKNVQGIPWESIPILRGKSVSRIPSISFLLDRMDLAMVQRGLAPTDASEEIIDRVVVDPSSAYYVLNPAGDLSGTEGRFKDWIEKMRKVGWEGVVGRPPSEQQLLNALSRKDLVVYFGHGGAEQYVRSHKIRHLQQCAATMLWGCSSGALRDMGDFERIGTPNNYMLAGCPTLVANLWDVTDRDIDKFALSVFDKLALQPEEVKKWKTGKKCAADCRTSVVTAVAQSREVCKLKYLTGAAVVVYGIPFYL</sequence>
<feature type="region of interest" description="Disordered" evidence="6">
    <location>
        <begin position="1045"/>
        <end position="1064"/>
    </location>
</feature>
<feature type="domain" description="Peptidase C50" evidence="7">
    <location>
        <begin position="1787"/>
        <end position="1884"/>
    </location>
</feature>
<dbReference type="PROSITE" id="PS51700">
    <property type="entry name" value="SEPARIN"/>
    <property type="match status" value="1"/>
</dbReference>
<dbReference type="Proteomes" id="UP000053477">
    <property type="component" value="Unassembled WGS sequence"/>
</dbReference>
<dbReference type="GO" id="GO:0051307">
    <property type="term" value="P:meiotic chromosome separation"/>
    <property type="evidence" value="ECO:0007669"/>
    <property type="project" value="TreeGrafter"/>
</dbReference>
<accession>A0A0H2S560</accession>
<dbReference type="SMART" id="SM00028">
    <property type="entry name" value="TPR"/>
    <property type="match status" value="4"/>
</dbReference>
<reference evidence="8 9" key="1">
    <citation type="submission" date="2015-04" db="EMBL/GenBank/DDBJ databases">
        <title>Complete genome sequence of Schizopora paradoxa KUC8140, a cosmopolitan wood degrader in East Asia.</title>
        <authorList>
            <consortium name="DOE Joint Genome Institute"/>
            <person name="Min B."/>
            <person name="Park H."/>
            <person name="Jang Y."/>
            <person name="Kim J.-J."/>
            <person name="Kim K.H."/>
            <person name="Pangilinan J."/>
            <person name="Lipzen A."/>
            <person name="Riley R."/>
            <person name="Grigoriev I.V."/>
            <person name="Spatafora J.W."/>
            <person name="Choi I.-G."/>
        </authorList>
    </citation>
    <scope>NUCLEOTIDE SEQUENCE [LARGE SCALE GENOMIC DNA]</scope>
    <source>
        <strain evidence="8 9">KUC8140</strain>
    </source>
</reference>
<evidence type="ECO:0000256" key="1">
    <source>
        <dbReference type="ARBA" id="ARBA00000451"/>
    </source>
</evidence>
<dbReference type="GO" id="GO:0005737">
    <property type="term" value="C:cytoplasm"/>
    <property type="evidence" value="ECO:0007669"/>
    <property type="project" value="TreeGrafter"/>
</dbReference>
<dbReference type="GO" id="GO:0004197">
    <property type="term" value="F:cysteine-type endopeptidase activity"/>
    <property type="evidence" value="ECO:0007669"/>
    <property type="project" value="InterPro"/>
</dbReference>
<dbReference type="InParanoid" id="A0A0H2S560"/>
<dbReference type="InterPro" id="IPR005314">
    <property type="entry name" value="Peptidase_C50"/>
</dbReference>
<dbReference type="GO" id="GO:0006508">
    <property type="term" value="P:proteolysis"/>
    <property type="evidence" value="ECO:0007669"/>
    <property type="project" value="InterPro"/>
</dbReference>
<keyword evidence="9" id="KW-1185">Reference proteome</keyword>
<dbReference type="InterPro" id="IPR011990">
    <property type="entry name" value="TPR-like_helical_dom_sf"/>
</dbReference>
<dbReference type="STRING" id="27342.A0A0H2S560"/>
<dbReference type="Gene3D" id="1.25.40.10">
    <property type="entry name" value="Tetratricopeptide repeat domain"/>
    <property type="match status" value="1"/>
</dbReference>
<dbReference type="SUPFAM" id="SSF48452">
    <property type="entry name" value="TPR-like"/>
    <property type="match status" value="2"/>
</dbReference>
<dbReference type="GO" id="GO:0072686">
    <property type="term" value="C:mitotic spindle"/>
    <property type="evidence" value="ECO:0007669"/>
    <property type="project" value="TreeGrafter"/>
</dbReference>
<keyword evidence="4" id="KW-0159">Chromosome partition</keyword>
<evidence type="ECO:0000259" key="7">
    <source>
        <dbReference type="PROSITE" id="PS51700"/>
    </source>
</evidence>
<evidence type="ECO:0000256" key="6">
    <source>
        <dbReference type="SAM" id="MobiDB-lite"/>
    </source>
</evidence>
<dbReference type="EC" id="3.4.22.49" evidence="2"/>
<dbReference type="EMBL" id="KQ085887">
    <property type="protein sequence ID" value="KLO19352.1"/>
    <property type="molecule type" value="Genomic_DNA"/>
</dbReference>
<keyword evidence="3" id="KW-0378">Hydrolase</keyword>
<dbReference type="Pfam" id="PF03568">
    <property type="entry name" value="Separin_C"/>
    <property type="match status" value="1"/>
</dbReference>
<name>A0A0H2S560_9AGAM</name>
<proteinExistence type="predicted"/>
<evidence type="ECO:0000256" key="5">
    <source>
        <dbReference type="PROSITE-ProRule" id="PRU00339"/>
    </source>
</evidence>
<protein>
    <recommendedName>
        <fullName evidence="2">separase</fullName>
        <ecNumber evidence="2">3.4.22.49</ecNumber>
    </recommendedName>
</protein>
<feature type="region of interest" description="Disordered" evidence="6">
    <location>
        <begin position="792"/>
        <end position="826"/>
    </location>
</feature>
<organism evidence="8 9">
    <name type="scientific">Schizopora paradoxa</name>
    <dbReference type="NCBI Taxonomy" id="27342"/>
    <lineage>
        <taxon>Eukaryota</taxon>
        <taxon>Fungi</taxon>
        <taxon>Dikarya</taxon>
        <taxon>Basidiomycota</taxon>
        <taxon>Agaricomycotina</taxon>
        <taxon>Agaricomycetes</taxon>
        <taxon>Hymenochaetales</taxon>
        <taxon>Schizoporaceae</taxon>
        <taxon>Schizopora</taxon>
    </lineage>
</organism>
<comment type="catalytic activity">
    <reaction evidence="1">
        <text>All bonds known to be hydrolyzed by this endopeptidase have arginine in P1 and an acidic residue in P4. P6 is often occupied by an acidic residue or by a hydroxy-amino-acid residue, the phosphorylation of which enhances cleavage.</text>
        <dbReference type="EC" id="3.4.22.49"/>
    </reaction>
</comment>
<feature type="repeat" description="TPR" evidence="5">
    <location>
        <begin position="553"/>
        <end position="586"/>
    </location>
</feature>
<evidence type="ECO:0000256" key="3">
    <source>
        <dbReference type="ARBA" id="ARBA00022801"/>
    </source>
</evidence>
<dbReference type="InterPro" id="IPR030397">
    <property type="entry name" value="SEPARIN_core_dom"/>
</dbReference>
<dbReference type="InterPro" id="IPR019734">
    <property type="entry name" value="TPR_rpt"/>
</dbReference>
<dbReference type="GO" id="GO:0005634">
    <property type="term" value="C:nucleus"/>
    <property type="evidence" value="ECO:0007669"/>
    <property type="project" value="InterPro"/>
</dbReference>
<keyword evidence="5" id="KW-0802">TPR repeat</keyword>
<dbReference type="OrthoDB" id="10255632at2759"/>